<dbReference type="OrthoDB" id="275178at2"/>
<dbReference type="PROSITE" id="PS00409">
    <property type="entry name" value="PROKAR_NTER_METHYL"/>
    <property type="match status" value="1"/>
</dbReference>
<dbReference type="AlphaFoldDB" id="A0A5C5VC58"/>
<dbReference type="Gene3D" id="3.30.700.10">
    <property type="entry name" value="Glycoprotein, Type 4 Pilin"/>
    <property type="match status" value="1"/>
</dbReference>
<dbReference type="EMBL" id="SIHJ01000001">
    <property type="protein sequence ID" value="TWT35292.1"/>
    <property type="molecule type" value="Genomic_DNA"/>
</dbReference>
<keyword evidence="3" id="KW-1185">Reference proteome</keyword>
<dbReference type="InterPro" id="IPR027558">
    <property type="entry name" value="Pre_pil_HX9DG_C"/>
</dbReference>
<dbReference type="InterPro" id="IPR011453">
    <property type="entry name" value="DUF1559"/>
</dbReference>
<dbReference type="Proteomes" id="UP000316714">
    <property type="component" value="Unassembled WGS sequence"/>
</dbReference>
<dbReference type="RefSeq" id="WP_146565737.1">
    <property type="nucleotide sequence ID" value="NZ_SIHJ01000001.1"/>
</dbReference>
<protein>
    <recommendedName>
        <fullName evidence="1">DUF1559 domain-containing protein</fullName>
    </recommendedName>
</protein>
<name>A0A5C5VC58_9BACT</name>
<evidence type="ECO:0000259" key="1">
    <source>
        <dbReference type="Pfam" id="PF07596"/>
    </source>
</evidence>
<reference evidence="2 3" key="1">
    <citation type="submission" date="2019-02" db="EMBL/GenBank/DDBJ databases">
        <title>Deep-cultivation of Planctomycetes and their phenomic and genomic characterization uncovers novel biology.</title>
        <authorList>
            <person name="Wiegand S."/>
            <person name="Jogler M."/>
            <person name="Boedeker C."/>
            <person name="Pinto D."/>
            <person name="Vollmers J."/>
            <person name="Rivas-Marin E."/>
            <person name="Kohn T."/>
            <person name="Peeters S.H."/>
            <person name="Heuer A."/>
            <person name="Rast P."/>
            <person name="Oberbeckmann S."/>
            <person name="Bunk B."/>
            <person name="Jeske O."/>
            <person name="Meyerdierks A."/>
            <person name="Storesund J.E."/>
            <person name="Kallscheuer N."/>
            <person name="Luecker S."/>
            <person name="Lage O.M."/>
            <person name="Pohl T."/>
            <person name="Merkel B.J."/>
            <person name="Hornburger P."/>
            <person name="Mueller R.-W."/>
            <person name="Bruemmer F."/>
            <person name="Labrenz M."/>
            <person name="Spormann A.M."/>
            <person name="Op Den Camp H."/>
            <person name="Overmann J."/>
            <person name="Amann R."/>
            <person name="Jetten M.S.M."/>
            <person name="Mascher T."/>
            <person name="Medema M.H."/>
            <person name="Devos D.P."/>
            <person name="Kaster A.-K."/>
            <person name="Ovreas L."/>
            <person name="Rohde M."/>
            <person name="Galperin M.Y."/>
            <person name="Jogler C."/>
        </authorList>
    </citation>
    <scope>NUCLEOTIDE SEQUENCE [LARGE SCALE GENOMIC DNA]</scope>
    <source>
        <strain evidence="2 3">KOR34</strain>
    </source>
</reference>
<dbReference type="Pfam" id="PF07963">
    <property type="entry name" value="N_methyl"/>
    <property type="match status" value="1"/>
</dbReference>
<organism evidence="2 3">
    <name type="scientific">Posidoniimonas corsicana</name>
    <dbReference type="NCBI Taxonomy" id="1938618"/>
    <lineage>
        <taxon>Bacteria</taxon>
        <taxon>Pseudomonadati</taxon>
        <taxon>Planctomycetota</taxon>
        <taxon>Planctomycetia</taxon>
        <taxon>Pirellulales</taxon>
        <taxon>Lacipirellulaceae</taxon>
        <taxon>Posidoniimonas</taxon>
    </lineage>
</organism>
<comment type="caution">
    <text evidence="2">The sequence shown here is derived from an EMBL/GenBank/DDBJ whole genome shotgun (WGS) entry which is preliminary data.</text>
</comment>
<dbReference type="PANTHER" id="PTHR30093">
    <property type="entry name" value="GENERAL SECRETION PATHWAY PROTEIN G"/>
    <property type="match status" value="1"/>
</dbReference>
<dbReference type="PANTHER" id="PTHR30093:SF2">
    <property type="entry name" value="TYPE II SECRETION SYSTEM PROTEIN H"/>
    <property type="match status" value="1"/>
</dbReference>
<gene>
    <name evidence="2" type="ORF">KOR34_01800</name>
</gene>
<feature type="domain" description="DUF1559" evidence="1">
    <location>
        <begin position="36"/>
        <end position="331"/>
    </location>
</feature>
<dbReference type="NCBIfam" id="TIGR04294">
    <property type="entry name" value="pre_pil_HX9DG"/>
    <property type="match status" value="1"/>
</dbReference>
<proteinExistence type="predicted"/>
<dbReference type="NCBIfam" id="TIGR02532">
    <property type="entry name" value="IV_pilin_GFxxxE"/>
    <property type="match status" value="1"/>
</dbReference>
<accession>A0A5C5VC58</accession>
<dbReference type="InterPro" id="IPR045584">
    <property type="entry name" value="Pilin-like"/>
</dbReference>
<evidence type="ECO:0000313" key="3">
    <source>
        <dbReference type="Proteomes" id="UP000316714"/>
    </source>
</evidence>
<dbReference type="SUPFAM" id="SSF54523">
    <property type="entry name" value="Pili subunits"/>
    <property type="match status" value="1"/>
</dbReference>
<sequence>MLASRHTAGRGFTLVELLVVIAIIGVLVALLLPAVQAAREAARRSQCVNNLRNLALAQHNYHDTYGAFPPLMKTEFSTVGRDDRLGPNWAVLTLPFIEEQSLYDRFDLDVEFARISDGAGPDEPGDWAERGVELDVMLCPSDTGAGNKFTGSVTRQGSGSVISGSTDGNWARGNYGLNGVQFWPDSWDQTDGAGNRFDDEWNVGVSTINKGLRIGQITDGTSKTLMLTELRVGLIPEDRRGVWAMGMCGSSWHCRHATNGSTTINDCVNDDDILISGAVYNQNRDLFRGECMAIGYVQRSGQSVVRSRHPGGANAAMADGSVTFISDFIESGIQPFHGSVASKIGGANGDGSTSPELFGAWQRLNVSRDGYVLDLGN</sequence>
<evidence type="ECO:0000313" key="2">
    <source>
        <dbReference type="EMBL" id="TWT35292.1"/>
    </source>
</evidence>
<dbReference type="Pfam" id="PF07596">
    <property type="entry name" value="SBP_bac_10"/>
    <property type="match status" value="1"/>
</dbReference>
<dbReference type="InterPro" id="IPR012902">
    <property type="entry name" value="N_methyl_site"/>
</dbReference>